<proteinExistence type="inferred from homology"/>
<dbReference type="CDD" id="cd03220">
    <property type="entry name" value="ABC_KpsT_Wzt"/>
    <property type="match status" value="1"/>
</dbReference>
<keyword evidence="3" id="KW-0547">Nucleotide-binding</keyword>
<sequence>MSDIAIKVENLSKQYRLGVVGTGTISHDLNRWWARIRGKEDPFLKIGETNDRSKAGNSDYVWSLKDINFEVRQGEVLGIIGKNGAGKSTLLKILSKVTGPTTGKITAFGRIGALLEVGTGFHPELTGRENIFLNGAILGMTKAEIKSKLDEIVDFSGCARYVDTPVKRYSSGMKVRLAFAVAAFLEPEILIVDEVLAVGDAEFQKKAIGKMQDVSKGEGRTVLFVSHNMESVKKLCTRAIVLENGQVKFDSDANSAVNFYANAQKLKLNLHSNSVWNFEDAPGNENIKILNINVSPINGDVLSISSGIKIEYSFYNRKEDINLATTVQVTNLKDEIVIHQGHKLAYNPKSRRGVYTISFHIQPYILNAGHYKLGLIFGENARYVLWKVEEFIAFELSSEFEKDLPKVLPGTLYLDMSPEVNFEPVG</sequence>
<dbReference type="SUPFAM" id="SSF52540">
    <property type="entry name" value="P-loop containing nucleoside triphosphate hydrolases"/>
    <property type="match status" value="1"/>
</dbReference>
<dbReference type="SMART" id="SM00382">
    <property type="entry name" value="AAA"/>
    <property type="match status" value="1"/>
</dbReference>
<dbReference type="InterPro" id="IPR050683">
    <property type="entry name" value="Bact_Polysacc_Export_ATP-bd"/>
</dbReference>
<dbReference type="Pfam" id="PF00005">
    <property type="entry name" value="ABC_tran"/>
    <property type="match status" value="1"/>
</dbReference>
<evidence type="ECO:0000256" key="3">
    <source>
        <dbReference type="ARBA" id="ARBA00022741"/>
    </source>
</evidence>
<feature type="domain" description="ABC transporter" evidence="5">
    <location>
        <begin position="47"/>
        <end position="269"/>
    </location>
</feature>
<dbReference type="RefSeq" id="WP_229838673.1">
    <property type="nucleotide sequence ID" value="NZ_BNAG01000003.1"/>
</dbReference>
<dbReference type="Gene3D" id="3.40.50.300">
    <property type="entry name" value="P-loop containing nucleotide triphosphate hydrolases"/>
    <property type="match status" value="1"/>
</dbReference>
<keyword evidence="7" id="KW-1185">Reference proteome</keyword>
<dbReference type="EMBL" id="BNAG01000003">
    <property type="protein sequence ID" value="GHE68512.1"/>
    <property type="molecule type" value="Genomic_DNA"/>
</dbReference>
<dbReference type="PROSITE" id="PS50893">
    <property type="entry name" value="ABC_TRANSPORTER_2"/>
    <property type="match status" value="1"/>
</dbReference>
<gene>
    <name evidence="6" type="primary">rfbB</name>
    <name evidence="6" type="ORF">GCM10011340_25370</name>
</gene>
<keyword evidence="4 6" id="KW-0067">ATP-binding</keyword>
<evidence type="ECO:0000256" key="2">
    <source>
        <dbReference type="ARBA" id="ARBA00022448"/>
    </source>
</evidence>
<dbReference type="PANTHER" id="PTHR46743:SF2">
    <property type="entry name" value="TEICHOIC ACIDS EXPORT ATP-BINDING PROTEIN TAGH"/>
    <property type="match status" value="1"/>
</dbReference>
<keyword evidence="2" id="KW-0813">Transport</keyword>
<evidence type="ECO:0000259" key="5">
    <source>
        <dbReference type="PROSITE" id="PS50893"/>
    </source>
</evidence>
<evidence type="ECO:0000313" key="6">
    <source>
        <dbReference type="EMBL" id="GHE68512.1"/>
    </source>
</evidence>
<dbReference type="InterPro" id="IPR017871">
    <property type="entry name" value="ABC_transporter-like_CS"/>
</dbReference>
<dbReference type="InterPro" id="IPR015860">
    <property type="entry name" value="ABC_transpr_TagH-like"/>
</dbReference>
<dbReference type="Proteomes" id="UP000658258">
    <property type="component" value="Unassembled WGS sequence"/>
</dbReference>
<dbReference type="PANTHER" id="PTHR46743">
    <property type="entry name" value="TEICHOIC ACIDS EXPORT ATP-BINDING PROTEIN TAGH"/>
    <property type="match status" value="1"/>
</dbReference>
<reference evidence="7" key="1">
    <citation type="journal article" date="2019" name="Int. J. Syst. Evol. Microbiol.">
        <title>The Global Catalogue of Microorganisms (GCM) 10K type strain sequencing project: providing services to taxonomists for standard genome sequencing and annotation.</title>
        <authorList>
            <consortium name="The Broad Institute Genomics Platform"/>
            <consortium name="The Broad Institute Genome Sequencing Center for Infectious Disease"/>
            <person name="Wu L."/>
            <person name="Ma J."/>
        </authorList>
    </citation>
    <scope>NUCLEOTIDE SEQUENCE [LARGE SCALE GENOMIC DNA]</scope>
    <source>
        <strain evidence="7">CGMCC 1.15111</strain>
    </source>
</reference>
<evidence type="ECO:0000256" key="4">
    <source>
        <dbReference type="ARBA" id="ARBA00022840"/>
    </source>
</evidence>
<protein>
    <submittedName>
        <fullName evidence="6">ABC transporter ATP-binding protein</fullName>
    </submittedName>
</protein>
<comment type="caution">
    <text evidence="6">The sequence shown here is derived from an EMBL/GenBank/DDBJ whole genome shotgun (WGS) entry which is preliminary data.</text>
</comment>
<accession>A0ABQ3I6J6</accession>
<organism evidence="6 7">
    <name type="scientific">Roseivirga thermotolerans</name>
    <dbReference type="NCBI Taxonomy" id="1758176"/>
    <lineage>
        <taxon>Bacteria</taxon>
        <taxon>Pseudomonadati</taxon>
        <taxon>Bacteroidota</taxon>
        <taxon>Cytophagia</taxon>
        <taxon>Cytophagales</taxon>
        <taxon>Roseivirgaceae</taxon>
        <taxon>Roseivirga</taxon>
    </lineage>
</organism>
<evidence type="ECO:0000313" key="7">
    <source>
        <dbReference type="Proteomes" id="UP000658258"/>
    </source>
</evidence>
<name>A0ABQ3I6J6_9BACT</name>
<dbReference type="GO" id="GO:0005524">
    <property type="term" value="F:ATP binding"/>
    <property type="evidence" value="ECO:0007669"/>
    <property type="project" value="UniProtKB-KW"/>
</dbReference>
<dbReference type="InterPro" id="IPR003593">
    <property type="entry name" value="AAA+_ATPase"/>
</dbReference>
<dbReference type="PROSITE" id="PS00211">
    <property type="entry name" value="ABC_TRANSPORTER_1"/>
    <property type="match status" value="1"/>
</dbReference>
<dbReference type="InterPro" id="IPR027417">
    <property type="entry name" value="P-loop_NTPase"/>
</dbReference>
<evidence type="ECO:0000256" key="1">
    <source>
        <dbReference type="ARBA" id="ARBA00005417"/>
    </source>
</evidence>
<dbReference type="InterPro" id="IPR003439">
    <property type="entry name" value="ABC_transporter-like_ATP-bd"/>
</dbReference>
<comment type="similarity">
    <text evidence="1">Belongs to the ABC transporter superfamily.</text>
</comment>